<organism evidence="2 3">
    <name type="scientific">Aliisedimentitalea scapharcae</name>
    <dbReference type="NCBI Taxonomy" id="1524259"/>
    <lineage>
        <taxon>Bacteria</taxon>
        <taxon>Pseudomonadati</taxon>
        <taxon>Pseudomonadota</taxon>
        <taxon>Alphaproteobacteria</taxon>
        <taxon>Rhodobacterales</taxon>
        <taxon>Roseobacteraceae</taxon>
        <taxon>Aliisedimentitalea</taxon>
    </lineage>
</organism>
<dbReference type="Pfam" id="PF13795">
    <property type="entry name" value="HupE_UreJ_2"/>
    <property type="match status" value="1"/>
</dbReference>
<dbReference type="InterPro" id="IPR032809">
    <property type="entry name" value="Put_HupE_UreJ"/>
</dbReference>
<feature type="transmembrane region" description="Helical" evidence="1">
    <location>
        <begin position="324"/>
        <end position="351"/>
    </location>
</feature>
<sequence>MSRGTRVAKSLEVWTLKLAFVWLVSSVLQFVSPVQAHEVTPTIGDLTVSESTVRLELRLNVEAFVAGIDLDDLADTNETPQAADYDLLRSLEQDELAPMVRAFAEEWLEDLTVVPDGSVPLVLSDIRIPAVGDADLPRASYLVLSGLLPQGVAWLNVHWPDGSGGLVLRQQGVEEPYTGYLQGGETSPSITLAGGAALSPWEVFIDYIPVGFEHILPKGTDHILFVLGLFFLSARLGPLLWQISAFTVAHTITLALAANGVVQVNPGIVEPLIAASIVYVAVENIIVRRLHGWRPVMVFGFGLLHGLGFASVLGEFGLPPHQFVAALLGFNIGVELGQLAVIAAAFLTVGLWFGRHPKYRGRVAMPASLTIALIGAYWFVERVFLT</sequence>
<dbReference type="EMBL" id="CP123584">
    <property type="protein sequence ID" value="WZK87402.1"/>
    <property type="molecule type" value="Genomic_DNA"/>
</dbReference>
<gene>
    <name evidence="2" type="ORF">QEZ52_12315</name>
</gene>
<keyword evidence="1" id="KW-1133">Transmembrane helix</keyword>
<protein>
    <submittedName>
        <fullName evidence="2">HupE/UreJ family protein</fullName>
    </submittedName>
</protein>
<feature type="transmembrane region" description="Helical" evidence="1">
    <location>
        <begin position="268"/>
        <end position="286"/>
    </location>
</feature>
<evidence type="ECO:0000256" key="1">
    <source>
        <dbReference type="SAM" id="Phobius"/>
    </source>
</evidence>
<evidence type="ECO:0000313" key="3">
    <source>
        <dbReference type="Proteomes" id="UP001623232"/>
    </source>
</evidence>
<evidence type="ECO:0000313" key="2">
    <source>
        <dbReference type="EMBL" id="WZK87402.1"/>
    </source>
</evidence>
<reference evidence="2 3" key="1">
    <citation type="submission" date="2023-04" db="EMBL/GenBank/DDBJ databases">
        <title>Complete genome sequence of Alisedimentitalea scapharcae.</title>
        <authorList>
            <person name="Rong J.-C."/>
            <person name="Yi M.-L."/>
            <person name="Zhao Q."/>
        </authorList>
    </citation>
    <scope>NUCLEOTIDE SEQUENCE [LARGE SCALE GENOMIC DNA]</scope>
    <source>
        <strain evidence="2 3">KCTC 42119</strain>
    </source>
</reference>
<dbReference type="RefSeq" id="WP_406644651.1">
    <property type="nucleotide sequence ID" value="NZ_CP123584.1"/>
</dbReference>
<proteinExistence type="predicted"/>
<accession>A0ABZ2XNH5</accession>
<name>A0ABZ2XNH5_9RHOB</name>
<keyword evidence="1" id="KW-0472">Membrane</keyword>
<feature type="transmembrane region" description="Helical" evidence="1">
    <location>
        <begin position="298"/>
        <end position="318"/>
    </location>
</feature>
<feature type="transmembrane region" description="Helical" evidence="1">
    <location>
        <begin position="363"/>
        <end position="380"/>
    </location>
</feature>
<keyword evidence="1" id="KW-0812">Transmembrane</keyword>
<dbReference type="Proteomes" id="UP001623232">
    <property type="component" value="Chromosome"/>
</dbReference>
<keyword evidence="3" id="KW-1185">Reference proteome</keyword>